<dbReference type="HOGENOM" id="CLU_155188_1_0_11"/>
<dbReference type="AlphaFoldDB" id="C7QKC6"/>
<dbReference type="KEGG" id="cai:Caci_6346"/>
<gene>
    <name evidence="1" type="ordered locus">Caci_6346</name>
</gene>
<organism evidence="1 2">
    <name type="scientific">Catenulispora acidiphila (strain DSM 44928 / JCM 14897 / NBRC 102108 / NRRL B-24433 / ID139908)</name>
    <dbReference type="NCBI Taxonomy" id="479433"/>
    <lineage>
        <taxon>Bacteria</taxon>
        <taxon>Bacillati</taxon>
        <taxon>Actinomycetota</taxon>
        <taxon>Actinomycetes</taxon>
        <taxon>Catenulisporales</taxon>
        <taxon>Catenulisporaceae</taxon>
        <taxon>Catenulispora</taxon>
    </lineage>
</organism>
<dbReference type="OrthoDB" id="5145750at2"/>
<protein>
    <submittedName>
        <fullName evidence="1">Uncharacterized protein</fullName>
    </submittedName>
</protein>
<evidence type="ECO:0000313" key="1">
    <source>
        <dbReference type="EMBL" id="ACU75200.1"/>
    </source>
</evidence>
<proteinExistence type="predicted"/>
<keyword evidence="2" id="KW-1185">Reference proteome</keyword>
<sequence>MSAAGTWNLTIDSPLGKQRASVTLTQSADNTWTGNSLDLVSGEASACYNIEVNGEEVGWQQQITKPMKLKLTYKLKLDGDTLAGKVKAGLFPASKVVGERVSEDAVKS</sequence>
<name>C7QKC6_CATAD</name>
<accession>C7QKC6</accession>
<dbReference type="RefSeq" id="WP_015794929.1">
    <property type="nucleotide sequence ID" value="NC_013131.1"/>
</dbReference>
<reference evidence="1 2" key="1">
    <citation type="journal article" date="2009" name="Stand. Genomic Sci.">
        <title>Complete genome sequence of Catenulispora acidiphila type strain (ID 139908).</title>
        <authorList>
            <person name="Copeland A."/>
            <person name="Lapidus A."/>
            <person name="Glavina Del Rio T."/>
            <person name="Nolan M."/>
            <person name="Lucas S."/>
            <person name="Chen F."/>
            <person name="Tice H."/>
            <person name="Cheng J.F."/>
            <person name="Bruce D."/>
            <person name="Goodwin L."/>
            <person name="Pitluck S."/>
            <person name="Mikhailova N."/>
            <person name="Pati A."/>
            <person name="Ivanova N."/>
            <person name="Mavromatis K."/>
            <person name="Chen A."/>
            <person name="Palaniappan K."/>
            <person name="Chain P."/>
            <person name="Land M."/>
            <person name="Hauser L."/>
            <person name="Chang Y.J."/>
            <person name="Jeffries C.D."/>
            <person name="Chertkov O."/>
            <person name="Brettin T."/>
            <person name="Detter J.C."/>
            <person name="Han C."/>
            <person name="Ali Z."/>
            <person name="Tindall B.J."/>
            <person name="Goker M."/>
            <person name="Bristow J."/>
            <person name="Eisen J.A."/>
            <person name="Markowitz V."/>
            <person name="Hugenholtz P."/>
            <person name="Kyrpides N.C."/>
            <person name="Klenk H.P."/>
        </authorList>
    </citation>
    <scope>NUCLEOTIDE SEQUENCE [LARGE SCALE GENOMIC DNA]</scope>
    <source>
        <strain evidence="2">DSM 44928 / JCM 14897 / NBRC 102108 / NRRL B-24433 / ID139908</strain>
    </source>
</reference>
<dbReference type="InParanoid" id="C7QKC6"/>
<evidence type="ECO:0000313" key="2">
    <source>
        <dbReference type="Proteomes" id="UP000000851"/>
    </source>
</evidence>
<dbReference type="Proteomes" id="UP000000851">
    <property type="component" value="Chromosome"/>
</dbReference>
<dbReference type="EMBL" id="CP001700">
    <property type="protein sequence ID" value="ACU75200.1"/>
    <property type="molecule type" value="Genomic_DNA"/>
</dbReference>